<name>A0A4Y2I2D6_ARAVE</name>
<keyword evidence="3" id="KW-1185">Reference proteome</keyword>
<proteinExistence type="predicted"/>
<dbReference type="Proteomes" id="UP000499080">
    <property type="component" value="Unassembled WGS sequence"/>
</dbReference>
<dbReference type="OrthoDB" id="10057959at2759"/>
<dbReference type="AlphaFoldDB" id="A0A4Y2I2D6"/>
<feature type="compositionally biased region" description="Acidic residues" evidence="1">
    <location>
        <begin position="11"/>
        <end position="22"/>
    </location>
</feature>
<accession>A0A4Y2I2D6</accession>
<evidence type="ECO:0000313" key="3">
    <source>
        <dbReference type="Proteomes" id="UP000499080"/>
    </source>
</evidence>
<gene>
    <name evidence="2" type="ORF">AVEN_62054_1</name>
</gene>
<feature type="region of interest" description="Disordered" evidence="1">
    <location>
        <begin position="1"/>
        <end position="25"/>
    </location>
</feature>
<organism evidence="2 3">
    <name type="scientific">Araneus ventricosus</name>
    <name type="common">Orbweaver spider</name>
    <name type="synonym">Epeira ventricosa</name>
    <dbReference type="NCBI Taxonomy" id="182803"/>
    <lineage>
        <taxon>Eukaryota</taxon>
        <taxon>Metazoa</taxon>
        <taxon>Ecdysozoa</taxon>
        <taxon>Arthropoda</taxon>
        <taxon>Chelicerata</taxon>
        <taxon>Arachnida</taxon>
        <taxon>Araneae</taxon>
        <taxon>Araneomorphae</taxon>
        <taxon>Entelegynae</taxon>
        <taxon>Araneoidea</taxon>
        <taxon>Araneidae</taxon>
        <taxon>Araneus</taxon>
    </lineage>
</organism>
<comment type="caution">
    <text evidence="2">The sequence shown here is derived from an EMBL/GenBank/DDBJ whole genome shotgun (WGS) entry which is preliminary data.</text>
</comment>
<reference evidence="2 3" key="1">
    <citation type="journal article" date="2019" name="Sci. Rep.">
        <title>Orb-weaving spider Araneus ventricosus genome elucidates the spidroin gene catalogue.</title>
        <authorList>
            <person name="Kono N."/>
            <person name="Nakamura H."/>
            <person name="Ohtoshi R."/>
            <person name="Moran D.A.P."/>
            <person name="Shinohara A."/>
            <person name="Yoshida Y."/>
            <person name="Fujiwara M."/>
            <person name="Mori M."/>
            <person name="Tomita M."/>
            <person name="Arakawa K."/>
        </authorList>
    </citation>
    <scope>NUCLEOTIDE SEQUENCE [LARGE SCALE GENOMIC DNA]</scope>
</reference>
<sequence length="106" mass="11714">MRSMELAVPDFDNEDNGPEDVSEGILLDHESFCKHDAESEEDGDSENEDVNNMELFSSKEGIECEKTKVRQNIRCHNIVAGLPGTKGAAKEVIALRRVGNYSSNVT</sequence>
<protein>
    <submittedName>
        <fullName evidence="2">Uncharacterized protein</fullName>
    </submittedName>
</protein>
<evidence type="ECO:0000256" key="1">
    <source>
        <dbReference type="SAM" id="MobiDB-lite"/>
    </source>
</evidence>
<dbReference type="EMBL" id="BGPR01002307">
    <property type="protein sequence ID" value="GBM71336.1"/>
    <property type="molecule type" value="Genomic_DNA"/>
</dbReference>
<evidence type="ECO:0000313" key="2">
    <source>
        <dbReference type="EMBL" id="GBM71336.1"/>
    </source>
</evidence>